<dbReference type="PATRIC" id="fig|1384054.3.peg.2472"/>
<dbReference type="PANTHER" id="PTHR28026:SF9">
    <property type="entry name" value="2-HYDROXY-PALMITIC ACID DIOXYGENASE MPO1"/>
    <property type="match status" value="1"/>
</dbReference>
<feature type="transmembrane region" description="Helical" evidence="1">
    <location>
        <begin position="63"/>
        <end position="81"/>
    </location>
</feature>
<keyword evidence="1" id="KW-1133">Transmembrane helix</keyword>
<proteinExistence type="predicted"/>
<dbReference type="STRING" id="1384054.N790_11405"/>
<dbReference type="eggNOG" id="COG4539">
    <property type="taxonomic scope" value="Bacteria"/>
</dbReference>
<dbReference type="GO" id="GO:0016020">
    <property type="term" value="C:membrane"/>
    <property type="evidence" value="ECO:0007669"/>
    <property type="project" value="GOC"/>
</dbReference>
<evidence type="ECO:0000313" key="3">
    <source>
        <dbReference type="Proteomes" id="UP000029392"/>
    </source>
</evidence>
<protein>
    <recommendedName>
        <fullName evidence="4">DUF962 domain-containing protein</fullName>
    </recommendedName>
</protein>
<sequence>MPMATSPDLIDSPDPRRPIDRWLSSYSGDHVNATNQAIHVVCVPAIVWSVTAAFWLIPVPAALARPGAWMALAMFAAWLWYWKLSRKLALGALVAFVAFGFINRALWDALGPAGLGWIALGVFVVAWIGQFIGHKIEGRRPSFFTDLKYLLVGPLWTLDKLYRKLGWSH</sequence>
<dbReference type="GO" id="GO:0046521">
    <property type="term" value="P:sphingoid catabolic process"/>
    <property type="evidence" value="ECO:0007669"/>
    <property type="project" value="TreeGrafter"/>
</dbReference>
<organism evidence="2 3">
    <name type="scientific">Arenimonas malthae CC-JY-1</name>
    <dbReference type="NCBI Taxonomy" id="1384054"/>
    <lineage>
        <taxon>Bacteria</taxon>
        <taxon>Pseudomonadati</taxon>
        <taxon>Pseudomonadota</taxon>
        <taxon>Gammaproteobacteria</taxon>
        <taxon>Lysobacterales</taxon>
        <taxon>Lysobacteraceae</taxon>
        <taxon>Arenimonas</taxon>
    </lineage>
</organism>
<dbReference type="Pfam" id="PF06127">
    <property type="entry name" value="Mpo1-like"/>
    <property type="match status" value="1"/>
</dbReference>
<reference evidence="2 3" key="1">
    <citation type="submission" date="2013-09" db="EMBL/GenBank/DDBJ databases">
        <title>Genome sequencing of Arenimonas malthae.</title>
        <authorList>
            <person name="Chen F."/>
            <person name="Wang G."/>
        </authorList>
    </citation>
    <scope>NUCLEOTIDE SEQUENCE [LARGE SCALE GENOMIC DNA]</scope>
    <source>
        <strain evidence="2 3">CC-JY-1</strain>
    </source>
</reference>
<dbReference type="PANTHER" id="PTHR28026">
    <property type="entry name" value="DUF962 DOMAIN PROTEIN (AFU_ORTHOLOGUE AFUA_8G05310)"/>
    <property type="match status" value="1"/>
</dbReference>
<dbReference type="InterPro" id="IPR009305">
    <property type="entry name" value="Mpo1-like"/>
</dbReference>
<keyword evidence="3" id="KW-1185">Reference proteome</keyword>
<keyword evidence="1" id="KW-0472">Membrane</keyword>
<feature type="transmembrane region" description="Helical" evidence="1">
    <location>
        <begin position="37"/>
        <end position="57"/>
    </location>
</feature>
<dbReference type="AlphaFoldDB" id="A0A091AVG1"/>
<dbReference type="EMBL" id="AVCH01000198">
    <property type="protein sequence ID" value="KFN42664.1"/>
    <property type="molecule type" value="Genomic_DNA"/>
</dbReference>
<feature type="transmembrane region" description="Helical" evidence="1">
    <location>
        <begin position="113"/>
        <end position="133"/>
    </location>
</feature>
<evidence type="ECO:0008006" key="4">
    <source>
        <dbReference type="Google" id="ProtNLM"/>
    </source>
</evidence>
<keyword evidence="1" id="KW-0812">Transmembrane</keyword>
<evidence type="ECO:0000313" key="2">
    <source>
        <dbReference type="EMBL" id="KFN42664.1"/>
    </source>
</evidence>
<gene>
    <name evidence="2" type="ORF">N790_11405</name>
</gene>
<name>A0A091AVG1_9GAMM</name>
<evidence type="ECO:0000256" key="1">
    <source>
        <dbReference type="SAM" id="Phobius"/>
    </source>
</evidence>
<comment type="caution">
    <text evidence="2">The sequence shown here is derived from an EMBL/GenBank/DDBJ whole genome shotgun (WGS) entry which is preliminary data.</text>
</comment>
<feature type="transmembrane region" description="Helical" evidence="1">
    <location>
        <begin position="88"/>
        <end position="107"/>
    </location>
</feature>
<dbReference type="Proteomes" id="UP000029392">
    <property type="component" value="Unassembled WGS sequence"/>
</dbReference>
<accession>A0A091AVG1</accession>